<reference evidence="1 2" key="1">
    <citation type="submission" date="2023-07" db="EMBL/GenBank/DDBJ databases">
        <title>Sequencing the genomes of 1000 actinobacteria strains.</title>
        <authorList>
            <person name="Klenk H.-P."/>
        </authorList>
    </citation>
    <scope>NUCLEOTIDE SEQUENCE [LARGE SCALE GENOMIC DNA]</scope>
    <source>
        <strain evidence="1 2">DSM 44388</strain>
    </source>
</reference>
<accession>A0ABT9P4U9</accession>
<dbReference type="InterPro" id="IPR003719">
    <property type="entry name" value="Phenazine_PhzF-like"/>
</dbReference>
<proteinExistence type="predicted"/>
<dbReference type="PANTHER" id="PTHR13774">
    <property type="entry name" value="PHENAZINE BIOSYNTHESIS PROTEIN"/>
    <property type="match status" value="1"/>
</dbReference>
<dbReference type="Proteomes" id="UP001235712">
    <property type="component" value="Unassembled WGS sequence"/>
</dbReference>
<evidence type="ECO:0000313" key="1">
    <source>
        <dbReference type="EMBL" id="MDP9827707.1"/>
    </source>
</evidence>
<dbReference type="Pfam" id="PF02567">
    <property type="entry name" value="PhzC-PhzF"/>
    <property type="match status" value="1"/>
</dbReference>
<protein>
    <submittedName>
        <fullName evidence="1">PhzF family phenazine biosynthesis protein</fullName>
    </submittedName>
</protein>
<sequence>MRSFAQVDVFTTQPGRGNPVAVVLDAEGLTDAEMQRLANWTNLSETTFVLPPTRPEADYRVRIFTPGRELPFAGHPTIGTVSGLLDASRLPSRGSWTQECGAGLVELRRLDDGAIAFAAPPPIAVEPLEPGETTDLLTATLGGVKAEAPTVIEIGPRWLTARVSLDELDSLRLDPAAFAGISSVTPDITLYALHDSEVHVRSFFREGERIDEDPVCGSGNACVAAHLQLTGLDAALEGPGYRAFQGRHRGRDGRISVQLGEQHRNWIGGRAVTVISGTIAV</sequence>
<dbReference type="PANTHER" id="PTHR13774:SF32">
    <property type="entry name" value="ANTISENSE-ENHANCING SEQUENCE 1"/>
    <property type="match status" value="1"/>
</dbReference>
<dbReference type="EMBL" id="JAUSQZ010000001">
    <property type="protein sequence ID" value="MDP9827707.1"/>
    <property type="molecule type" value="Genomic_DNA"/>
</dbReference>
<dbReference type="RefSeq" id="WP_307244103.1">
    <property type="nucleotide sequence ID" value="NZ_JAUSQZ010000001.1"/>
</dbReference>
<organism evidence="1 2">
    <name type="scientific">Kineosporia succinea</name>
    <dbReference type="NCBI Taxonomy" id="84632"/>
    <lineage>
        <taxon>Bacteria</taxon>
        <taxon>Bacillati</taxon>
        <taxon>Actinomycetota</taxon>
        <taxon>Actinomycetes</taxon>
        <taxon>Kineosporiales</taxon>
        <taxon>Kineosporiaceae</taxon>
        <taxon>Kineosporia</taxon>
    </lineage>
</organism>
<gene>
    <name evidence="1" type="ORF">J2S57_003456</name>
</gene>
<evidence type="ECO:0000313" key="2">
    <source>
        <dbReference type="Proteomes" id="UP001235712"/>
    </source>
</evidence>
<dbReference type="Gene3D" id="3.10.310.10">
    <property type="entry name" value="Diaminopimelate Epimerase, Chain A, domain 1"/>
    <property type="match status" value="2"/>
</dbReference>
<dbReference type="SUPFAM" id="SSF54506">
    <property type="entry name" value="Diaminopimelate epimerase-like"/>
    <property type="match status" value="1"/>
</dbReference>
<dbReference type="PIRSF" id="PIRSF016184">
    <property type="entry name" value="PhzC_PhzF"/>
    <property type="match status" value="1"/>
</dbReference>
<keyword evidence="2" id="KW-1185">Reference proteome</keyword>
<name>A0ABT9P4U9_9ACTN</name>
<dbReference type="NCBIfam" id="TIGR00654">
    <property type="entry name" value="PhzF_family"/>
    <property type="match status" value="1"/>
</dbReference>
<comment type="caution">
    <text evidence="1">The sequence shown here is derived from an EMBL/GenBank/DDBJ whole genome shotgun (WGS) entry which is preliminary data.</text>
</comment>